<dbReference type="AlphaFoldDB" id="A0A7G6SYZ3"/>
<dbReference type="SMART" id="SM00710">
    <property type="entry name" value="PbH1"/>
    <property type="match status" value="5"/>
</dbReference>
<dbReference type="InterPro" id="IPR039448">
    <property type="entry name" value="Beta_helix"/>
</dbReference>
<dbReference type="InterPro" id="IPR011050">
    <property type="entry name" value="Pectin_lyase_fold/virulence"/>
</dbReference>
<dbReference type="Pfam" id="PF13229">
    <property type="entry name" value="Beta_helix"/>
    <property type="match status" value="1"/>
</dbReference>
<sequence>MIMKILGYLLSSLFLALAMAVIATPASAQATRTWVSGVGDDANPCSRTAPCKTFAGAISKTAAGGEINCIDPGGFGTVTITKSITIACEDVEAGVLNAGVNGVIVNALATDVVVLRDLDIDSTPASPGLNGVRFLVGAALFVEDCVIRDNTGAAPNGMGINFAPSVAAELYVNNTTITGNNDGIHVQPTGTGSAKVTIENSSIENNNLAGVKADGTGSTGGINISVVNSNVSGNTNSGISLFNSAGGAAIITMVDRVLAANNGANGGLRADGPSTTLRVGNSTISGNTTGTAINNGGVINSYGNNEINGNTSDGPNPPVIPLH</sequence>
<protein>
    <submittedName>
        <fullName evidence="4">Right-handed parallel beta-helix repeat-containing protein</fullName>
    </submittedName>
</protein>
<feature type="domain" description="Right handed beta helix" evidence="3">
    <location>
        <begin position="126"/>
        <end position="248"/>
    </location>
</feature>
<evidence type="ECO:0000256" key="2">
    <source>
        <dbReference type="SAM" id="SignalP"/>
    </source>
</evidence>
<proteinExistence type="predicted"/>
<evidence type="ECO:0000313" key="4">
    <source>
        <dbReference type="EMBL" id="QND59725.1"/>
    </source>
</evidence>
<gene>
    <name evidence="4" type="ORF">HB778_26565</name>
</gene>
<accession>A0A7G6SYZ3</accession>
<dbReference type="SUPFAM" id="SSF51126">
    <property type="entry name" value="Pectin lyase-like"/>
    <property type="match status" value="1"/>
</dbReference>
<feature type="compositionally biased region" description="Polar residues" evidence="1">
    <location>
        <begin position="304"/>
        <end position="314"/>
    </location>
</feature>
<keyword evidence="2" id="KW-0732">Signal</keyword>
<organism evidence="4 5">
    <name type="scientific">Mesorhizobium huakuii</name>
    <dbReference type="NCBI Taxonomy" id="28104"/>
    <lineage>
        <taxon>Bacteria</taxon>
        <taxon>Pseudomonadati</taxon>
        <taxon>Pseudomonadota</taxon>
        <taxon>Alphaproteobacteria</taxon>
        <taxon>Hyphomicrobiales</taxon>
        <taxon>Phyllobacteriaceae</taxon>
        <taxon>Mesorhizobium</taxon>
    </lineage>
</organism>
<dbReference type="InterPro" id="IPR006626">
    <property type="entry name" value="PbH1"/>
</dbReference>
<evidence type="ECO:0000259" key="3">
    <source>
        <dbReference type="Pfam" id="PF13229"/>
    </source>
</evidence>
<dbReference type="InterPro" id="IPR012334">
    <property type="entry name" value="Pectin_lyas_fold"/>
</dbReference>
<dbReference type="Proteomes" id="UP000515465">
    <property type="component" value="Chromosome"/>
</dbReference>
<name>A0A7G6SYZ3_9HYPH</name>
<feature type="region of interest" description="Disordered" evidence="1">
    <location>
        <begin position="304"/>
        <end position="323"/>
    </location>
</feature>
<reference evidence="5" key="1">
    <citation type="journal article" date="2020" name="Mol. Plant Microbe">
        <title>Rhizobial microsymbionts of the narrowly endemic Oxytropis species growing in Kamchatka are characterized by significant genetic diversity and possess a set of genes that are associated with T3SS and T6SS secretion systems and can affect the development of symbiosis.</title>
        <authorList>
            <person name="Safronova V."/>
            <person name="Guro P."/>
            <person name="Sazanova A."/>
            <person name="Kuznetsova I."/>
            <person name="Belimov A."/>
            <person name="Yakubov V."/>
            <person name="Chirak E."/>
            <person name="Afonin A."/>
            <person name="Gogolev Y."/>
            <person name="Andronov E."/>
            <person name="Tikhonovich I."/>
        </authorList>
    </citation>
    <scope>NUCLEOTIDE SEQUENCE [LARGE SCALE GENOMIC DNA]</scope>
    <source>
        <strain evidence="5">583</strain>
    </source>
</reference>
<evidence type="ECO:0000313" key="5">
    <source>
        <dbReference type="Proteomes" id="UP000515465"/>
    </source>
</evidence>
<evidence type="ECO:0000256" key="1">
    <source>
        <dbReference type="SAM" id="MobiDB-lite"/>
    </source>
</evidence>
<feature type="signal peptide" evidence="2">
    <location>
        <begin position="1"/>
        <end position="30"/>
    </location>
</feature>
<dbReference type="EMBL" id="CP050296">
    <property type="protein sequence ID" value="QND59725.1"/>
    <property type="molecule type" value="Genomic_DNA"/>
</dbReference>
<feature type="chain" id="PRO_5028985498" evidence="2">
    <location>
        <begin position="31"/>
        <end position="323"/>
    </location>
</feature>
<dbReference type="Gene3D" id="2.160.20.10">
    <property type="entry name" value="Single-stranded right-handed beta-helix, Pectin lyase-like"/>
    <property type="match status" value="1"/>
</dbReference>